<dbReference type="RefSeq" id="WP_021331060.1">
    <property type="nucleotide sequence ID" value="NZ_AUZJ01000053.1"/>
</dbReference>
<keyword evidence="6" id="KW-1185">Reference proteome</keyword>
<dbReference type="EMBL" id="AUZJ01000053">
    <property type="protein sequence ID" value="ERF59947.1"/>
    <property type="molecule type" value="Genomic_DNA"/>
</dbReference>
<dbReference type="EMBL" id="AVQI01000037">
    <property type="protein sequence ID" value="ERK03297.1"/>
    <property type="molecule type" value="Genomic_DNA"/>
</dbReference>
<evidence type="ECO:0000259" key="2">
    <source>
        <dbReference type="Pfam" id="PF01551"/>
    </source>
</evidence>
<dbReference type="SUPFAM" id="SSF51261">
    <property type="entry name" value="Duplicated hybrid motif"/>
    <property type="match status" value="1"/>
</dbReference>
<feature type="signal peptide" evidence="1">
    <location>
        <begin position="1"/>
        <end position="24"/>
    </location>
</feature>
<keyword evidence="1" id="KW-0732">Signal</keyword>
<reference evidence="5 6" key="1">
    <citation type="submission" date="2013-08" db="EMBL/GenBank/DDBJ databases">
        <authorList>
            <person name="Durkin A.S."/>
            <person name="Haft D.R."/>
            <person name="McCorrison J."/>
            <person name="Torralba M."/>
            <person name="Gillis M."/>
            <person name="Haft D.H."/>
            <person name="Methe B."/>
            <person name="Sutton G."/>
            <person name="Nelson K.E."/>
        </authorList>
    </citation>
    <scope>NUCLEOTIDE SEQUENCE [LARGE SCALE GENOMIC DNA]</scope>
    <source>
        <strain evidence="4 6">ATCC 35536</strain>
        <strain evidence="3 5">VPI DR56BR1116</strain>
    </source>
</reference>
<dbReference type="InterPro" id="IPR016047">
    <property type="entry name" value="M23ase_b-sheet_dom"/>
</dbReference>
<comment type="caution">
    <text evidence="3">The sequence shown here is derived from an EMBL/GenBank/DDBJ whole genome shotgun (WGS) entry which is preliminary data.</text>
</comment>
<dbReference type="Proteomes" id="UP000016412">
    <property type="component" value="Unassembled WGS sequence"/>
</dbReference>
<evidence type="ECO:0000313" key="5">
    <source>
        <dbReference type="Proteomes" id="UP000016412"/>
    </source>
</evidence>
<protein>
    <submittedName>
        <fullName evidence="3">Peptidase, M23 family</fullName>
    </submittedName>
</protein>
<name>U2KXV5_TRESO</name>
<organism evidence="3 5">
    <name type="scientific">Treponema socranskii subsp. socranskii VPI DR56BR1116 = ATCC 35536</name>
    <dbReference type="NCBI Taxonomy" id="1125725"/>
    <lineage>
        <taxon>Bacteria</taxon>
        <taxon>Pseudomonadati</taxon>
        <taxon>Spirochaetota</taxon>
        <taxon>Spirochaetia</taxon>
        <taxon>Spirochaetales</taxon>
        <taxon>Treponemataceae</taxon>
        <taxon>Treponema</taxon>
    </lineage>
</organism>
<dbReference type="OrthoDB" id="368271at2"/>
<dbReference type="AlphaFoldDB" id="U2KXV5"/>
<gene>
    <name evidence="4" type="ORF">HMPREF0860_2411</name>
    <name evidence="3" type="ORF">HMPREF1325_0562</name>
</gene>
<sequence>MKRKSMFVVPLLAALFLAALPLTAFDWPQNEVMSDTFYSYFGQLRGGIISTSLVFADASDIKAADNGYVVAVINEYDDDSVFFPSTLGNAVILAHDDDLITVYGNIDKETIPPSLYTSEKATTGTVFGSSGNAGWQQGRSSLEFQTIDTANGNAVNPRVLMPRIGKELALSLTGITLENKGMRYDLLVQRTLPAGLYRVYRQRQSVAIPYKTRVVVNGIVADEISYDQLIQNGVSVYAVGRKNYPKEALYPDERLQLLGEATLTPGKNTLGIALTDILGAVTATSYSLTIY</sequence>
<dbReference type="PATRIC" id="fig|1125725.3.peg.2089"/>
<dbReference type="InterPro" id="IPR011055">
    <property type="entry name" value="Dup_hybrid_motif"/>
</dbReference>
<accession>U2KXV5</accession>
<evidence type="ECO:0000313" key="3">
    <source>
        <dbReference type="EMBL" id="ERF59947.1"/>
    </source>
</evidence>
<evidence type="ECO:0000256" key="1">
    <source>
        <dbReference type="SAM" id="SignalP"/>
    </source>
</evidence>
<dbReference type="Gene3D" id="2.70.70.10">
    <property type="entry name" value="Glucose Permease (Domain IIA)"/>
    <property type="match status" value="1"/>
</dbReference>
<dbReference type="eggNOG" id="COG4942">
    <property type="taxonomic scope" value="Bacteria"/>
</dbReference>
<feature type="chain" id="PRO_5004629984" evidence="1">
    <location>
        <begin position="25"/>
        <end position="291"/>
    </location>
</feature>
<dbReference type="STRING" id="1125725.HMPREF1325_0562"/>
<evidence type="ECO:0000313" key="4">
    <source>
        <dbReference type="EMBL" id="ERK03297.1"/>
    </source>
</evidence>
<proteinExistence type="predicted"/>
<evidence type="ECO:0000313" key="6">
    <source>
        <dbReference type="Proteomes" id="UP000016646"/>
    </source>
</evidence>
<feature type="domain" description="M23ase beta-sheet core" evidence="2">
    <location>
        <begin position="58"/>
        <end position="157"/>
    </location>
</feature>
<dbReference type="Pfam" id="PF01551">
    <property type="entry name" value="Peptidase_M23"/>
    <property type="match status" value="1"/>
</dbReference>
<dbReference type="Proteomes" id="UP000016646">
    <property type="component" value="Unassembled WGS sequence"/>
</dbReference>